<sequence length="27" mass="3195">MSDLFWLTDEQMAKLSPFFPKSHGKPR</sequence>
<reference evidence="2 6" key="1">
    <citation type="submission" date="2019-07" db="EMBL/GenBank/DDBJ databases">
        <title>Aquicoccus porphyridii gen. nov., sp. nov., isolated from a small marine red alga, Porphyridium marinum.</title>
        <authorList>
            <person name="Liu L."/>
        </authorList>
    </citation>
    <scope>NUCLEOTIDE SEQUENCE [LARGE SCALE GENOMIC DNA]</scope>
    <source>
        <strain evidence="2 6">L1 8-17</strain>
    </source>
</reference>
<proteinExistence type="predicted"/>
<organism evidence="2 6">
    <name type="scientific">Aquicoccus porphyridii</name>
    <dbReference type="NCBI Taxonomy" id="1852029"/>
    <lineage>
        <taxon>Bacteria</taxon>
        <taxon>Pseudomonadati</taxon>
        <taxon>Pseudomonadota</taxon>
        <taxon>Alphaproteobacteria</taxon>
        <taxon>Rhodobacterales</taxon>
        <taxon>Paracoccaceae</taxon>
        <taxon>Aquicoccus</taxon>
    </lineage>
</organism>
<dbReference type="Proteomes" id="UP000325291">
    <property type="component" value="Unassembled WGS sequence"/>
</dbReference>
<dbReference type="AlphaFoldDB" id="A0A5A9YXE5"/>
<keyword evidence="6" id="KW-1185">Reference proteome</keyword>
<protein>
    <submittedName>
        <fullName evidence="2">IS5/IS1182 family transposase</fullName>
    </submittedName>
</protein>
<dbReference type="EMBL" id="VINQ01000035">
    <property type="protein sequence ID" value="KAA0909526.1"/>
    <property type="molecule type" value="Genomic_DNA"/>
</dbReference>
<evidence type="ECO:0000313" key="6">
    <source>
        <dbReference type="Proteomes" id="UP000325291"/>
    </source>
</evidence>
<gene>
    <name evidence="5" type="ORF">FLO80_00005</name>
    <name evidence="4" type="ORF">FLO80_15735</name>
    <name evidence="3" type="ORF">FLO80_19230</name>
    <name evidence="2" type="ORF">FLO80_21265</name>
    <name evidence="1" type="ORF">FLO80_21800</name>
</gene>
<feature type="non-terminal residue" evidence="2">
    <location>
        <position position="27"/>
    </location>
</feature>
<name>A0A5A9YXE5_9RHOB</name>
<evidence type="ECO:0000313" key="4">
    <source>
        <dbReference type="EMBL" id="KAA0912519.1"/>
    </source>
</evidence>
<evidence type="ECO:0000313" key="1">
    <source>
        <dbReference type="EMBL" id="KAA0909377.1"/>
    </source>
</evidence>
<evidence type="ECO:0000313" key="2">
    <source>
        <dbReference type="EMBL" id="KAA0909526.1"/>
    </source>
</evidence>
<comment type="caution">
    <text evidence="2">The sequence shown here is derived from an EMBL/GenBank/DDBJ whole genome shotgun (WGS) entry which is preliminary data.</text>
</comment>
<dbReference type="EMBL" id="VINQ01000013">
    <property type="protein sequence ID" value="KAA0912519.1"/>
    <property type="molecule type" value="Genomic_DNA"/>
</dbReference>
<dbReference type="EMBL" id="VINQ01000079">
    <property type="protein sequence ID" value="KAA0909377.1"/>
    <property type="molecule type" value="Genomic_DNA"/>
</dbReference>
<evidence type="ECO:0000313" key="5">
    <source>
        <dbReference type="EMBL" id="KAA0921168.1"/>
    </source>
</evidence>
<accession>A0A5A9YXE5</accession>
<dbReference type="EMBL" id="VINQ01000022">
    <property type="protein sequence ID" value="KAA0909932.1"/>
    <property type="molecule type" value="Genomic_DNA"/>
</dbReference>
<dbReference type="EMBL" id="VINQ01000001">
    <property type="protein sequence ID" value="KAA0921168.1"/>
    <property type="molecule type" value="Genomic_DNA"/>
</dbReference>
<evidence type="ECO:0000313" key="3">
    <source>
        <dbReference type="EMBL" id="KAA0909932.1"/>
    </source>
</evidence>